<comment type="subcellular location">
    <subcellularLocation>
        <location evidence="1">Nucleus</location>
    </subcellularLocation>
</comment>
<protein>
    <submittedName>
        <fullName evidence="10">Pinin/SDK/memA domain protein</fullName>
    </submittedName>
</protein>
<keyword evidence="3" id="KW-0507">mRNA processing</keyword>
<feature type="compositionally biased region" description="Basic and acidic residues" evidence="8">
    <location>
        <begin position="280"/>
        <end position="290"/>
    </location>
</feature>
<sequence>MSDSHGPIASAVVLPEAEEPPHSPPGAAKRRQSSISEGDSKRPRFEDDRRNSTQGDRTSPHHATDARREERRKGGQAEERKRGQRLFGALLGALNQNSPSKVQRRRADIEKKQQAKLRVQDEEYDELRKKRLEELTVVRQREQVKFAEQSMRIRHSNLLAMAHFLYTDTEPRLYYKPWELLPGDEDRIKKQVEEAEEVIQRELKEFEDRRQSNPDTDVNKINGNDEKKQDEDHKPPIEQGESSIPNTNQTEDARPQGDGAADTAHQIHHPPPTEPSHAPVSEHDAAKENGDDAGEVVLEAEEDTVIY</sequence>
<dbReference type="InterPro" id="IPR006786">
    <property type="entry name" value="Pinin_SDK_MemA"/>
</dbReference>
<feature type="compositionally biased region" description="Polar residues" evidence="8">
    <location>
        <begin position="240"/>
        <end position="250"/>
    </location>
</feature>
<dbReference type="InParanoid" id="A0A165FYF7"/>
<gene>
    <name evidence="10" type="ORF">L228DRAFT_248253</name>
</gene>
<evidence type="ECO:0000256" key="3">
    <source>
        <dbReference type="ARBA" id="ARBA00022664"/>
    </source>
</evidence>
<dbReference type="GO" id="GO:0071013">
    <property type="term" value="C:catalytic step 2 spliceosome"/>
    <property type="evidence" value="ECO:0007669"/>
    <property type="project" value="TreeGrafter"/>
</dbReference>
<evidence type="ECO:0000259" key="9">
    <source>
        <dbReference type="Pfam" id="PF04696"/>
    </source>
</evidence>
<dbReference type="GO" id="GO:0008380">
    <property type="term" value="P:RNA splicing"/>
    <property type="evidence" value="ECO:0007669"/>
    <property type="project" value="UniProtKB-KW"/>
</dbReference>
<evidence type="ECO:0000256" key="7">
    <source>
        <dbReference type="ARBA" id="ARBA00023242"/>
    </source>
</evidence>
<dbReference type="STRING" id="1328760.A0A165FYF7"/>
<evidence type="ECO:0000256" key="5">
    <source>
        <dbReference type="ARBA" id="ARBA00023163"/>
    </source>
</evidence>
<dbReference type="InterPro" id="IPR039853">
    <property type="entry name" value="Pinin"/>
</dbReference>
<dbReference type="Proteomes" id="UP000076632">
    <property type="component" value="Unassembled WGS sequence"/>
</dbReference>
<dbReference type="PANTHER" id="PTHR12707:SF0">
    <property type="entry name" value="PININ"/>
    <property type="match status" value="1"/>
</dbReference>
<feature type="region of interest" description="Disordered" evidence="8">
    <location>
        <begin position="202"/>
        <end position="307"/>
    </location>
</feature>
<dbReference type="AlphaFoldDB" id="A0A165FYF7"/>
<feature type="region of interest" description="Disordered" evidence="8">
    <location>
        <begin position="1"/>
        <end position="110"/>
    </location>
</feature>
<name>A0A165FYF7_XYLHT</name>
<dbReference type="OrthoDB" id="330772at2759"/>
<evidence type="ECO:0000256" key="4">
    <source>
        <dbReference type="ARBA" id="ARBA00023015"/>
    </source>
</evidence>
<keyword evidence="11" id="KW-1185">Reference proteome</keyword>
<evidence type="ECO:0000256" key="8">
    <source>
        <dbReference type="SAM" id="MobiDB-lite"/>
    </source>
</evidence>
<feature type="compositionally biased region" description="Acidic residues" evidence="8">
    <location>
        <begin position="291"/>
        <end position="307"/>
    </location>
</feature>
<evidence type="ECO:0000313" key="11">
    <source>
        <dbReference type="Proteomes" id="UP000076632"/>
    </source>
</evidence>
<feature type="compositionally biased region" description="Basic and acidic residues" evidence="8">
    <location>
        <begin position="223"/>
        <end position="236"/>
    </location>
</feature>
<dbReference type="GeneID" id="28897950"/>
<dbReference type="OMA" id="ALYYKPW"/>
<feature type="compositionally biased region" description="Polar residues" evidence="8">
    <location>
        <begin position="213"/>
        <end position="222"/>
    </location>
</feature>
<feature type="compositionally biased region" description="Basic and acidic residues" evidence="8">
    <location>
        <begin position="38"/>
        <end position="51"/>
    </location>
</feature>
<feature type="compositionally biased region" description="Basic and acidic residues" evidence="8">
    <location>
        <begin position="202"/>
        <end position="212"/>
    </location>
</feature>
<accession>A0A165FYF7</accession>
<evidence type="ECO:0000313" key="10">
    <source>
        <dbReference type="EMBL" id="KZF21532.1"/>
    </source>
</evidence>
<keyword evidence="5" id="KW-0804">Transcription</keyword>
<dbReference type="EMBL" id="KV407460">
    <property type="protein sequence ID" value="KZF21532.1"/>
    <property type="molecule type" value="Genomic_DNA"/>
</dbReference>
<dbReference type="RefSeq" id="XP_018187087.1">
    <property type="nucleotide sequence ID" value="XM_018332813.1"/>
</dbReference>
<evidence type="ECO:0000256" key="6">
    <source>
        <dbReference type="ARBA" id="ARBA00023187"/>
    </source>
</evidence>
<organism evidence="10 11">
    <name type="scientific">Xylona heveae (strain CBS 132557 / TC161)</name>
    <dbReference type="NCBI Taxonomy" id="1328760"/>
    <lineage>
        <taxon>Eukaryota</taxon>
        <taxon>Fungi</taxon>
        <taxon>Dikarya</taxon>
        <taxon>Ascomycota</taxon>
        <taxon>Pezizomycotina</taxon>
        <taxon>Xylonomycetes</taxon>
        <taxon>Xylonales</taxon>
        <taxon>Xylonaceae</taxon>
        <taxon>Xylona</taxon>
    </lineage>
</organism>
<feature type="domain" description="Pinin/SDK/MemA protein" evidence="9">
    <location>
        <begin position="78"/>
        <end position="193"/>
    </location>
</feature>
<keyword evidence="6" id="KW-0508">mRNA splicing</keyword>
<dbReference type="GO" id="GO:0006397">
    <property type="term" value="P:mRNA processing"/>
    <property type="evidence" value="ECO:0007669"/>
    <property type="project" value="UniProtKB-KW"/>
</dbReference>
<evidence type="ECO:0000256" key="1">
    <source>
        <dbReference type="ARBA" id="ARBA00004123"/>
    </source>
</evidence>
<comment type="similarity">
    <text evidence="2">Belongs to the pinin family.</text>
</comment>
<keyword evidence="7" id="KW-0539">Nucleus</keyword>
<dbReference type="PANTHER" id="PTHR12707">
    <property type="entry name" value="PINN"/>
    <property type="match status" value="1"/>
</dbReference>
<dbReference type="Pfam" id="PF04696">
    <property type="entry name" value="Pinin_SDK_memA"/>
    <property type="match status" value="1"/>
</dbReference>
<keyword evidence="4" id="KW-0805">Transcription regulation</keyword>
<evidence type="ECO:0000256" key="2">
    <source>
        <dbReference type="ARBA" id="ARBA00010386"/>
    </source>
</evidence>
<reference evidence="10 11" key="1">
    <citation type="journal article" date="2016" name="Fungal Biol.">
        <title>The genome of Xylona heveae provides a window into fungal endophytism.</title>
        <authorList>
            <person name="Gazis R."/>
            <person name="Kuo A."/>
            <person name="Riley R."/>
            <person name="LaButti K."/>
            <person name="Lipzen A."/>
            <person name="Lin J."/>
            <person name="Amirebrahimi M."/>
            <person name="Hesse C.N."/>
            <person name="Spatafora J.W."/>
            <person name="Henrissat B."/>
            <person name="Hainaut M."/>
            <person name="Grigoriev I.V."/>
            <person name="Hibbett D.S."/>
        </authorList>
    </citation>
    <scope>NUCLEOTIDE SEQUENCE [LARGE SCALE GENOMIC DNA]</scope>
    <source>
        <strain evidence="10 11">TC161</strain>
    </source>
</reference>
<proteinExistence type="inferred from homology"/>
<feature type="compositionally biased region" description="Basic and acidic residues" evidence="8">
    <location>
        <begin position="58"/>
        <end position="81"/>
    </location>
</feature>